<dbReference type="InterPro" id="IPR019398">
    <property type="entry name" value="Pre-rRNA_process_TSR2"/>
</dbReference>
<dbReference type="Pfam" id="PF10273">
    <property type="entry name" value="WGG"/>
    <property type="match status" value="1"/>
</dbReference>
<proteinExistence type="inferred from homology"/>
<evidence type="ECO:0008006" key="6">
    <source>
        <dbReference type="Google" id="ProtNLM"/>
    </source>
</evidence>
<name>A0AAW1LGY9_SAPOF</name>
<keyword evidence="5" id="KW-1185">Reference proteome</keyword>
<organism evidence="4 5">
    <name type="scientific">Saponaria officinalis</name>
    <name type="common">Common soapwort</name>
    <name type="synonym">Lychnis saponaria</name>
    <dbReference type="NCBI Taxonomy" id="3572"/>
    <lineage>
        <taxon>Eukaryota</taxon>
        <taxon>Viridiplantae</taxon>
        <taxon>Streptophyta</taxon>
        <taxon>Embryophyta</taxon>
        <taxon>Tracheophyta</taxon>
        <taxon>Spermatophyta</taxon>
        <taxon>Magnoliopsida</taxon>
        <taxon>eudicotyledons</taxon>
        <taxon>Gunneridae</taxon>
        <taxon>Pentapetalae</taxon>
        <taxon>Caryophyllales</taxon>
        <taxon>Caryophyllaceae</taxon>
        <taxon>Caryophylleae</taxon>
        <taxon>Saponaria</taxon>
    </lineage>
</organism>
<sequence>MAQLSAESIPQFQEGISLTLAHWDALAAGIANGFGTPAQVHDFATSIFNFFHQPNRKESEIIYIDDLEDRLYEGLISLGIVAEDGSIEEVADDLMMMHKECLEGEYRSIQKLRELNRVPIARQIVDDSDEDNDDESMGNDDMMVDSQGSLPNTNPAPVPKNESVSQHRGVDKDGWVTVSSRKSRGRNH</sequence>
<comment type="similarity">
    <text evidence="1">Belongs to the TSR2 family.</text>
</comment>
<protein>
    <recommendedName>
        <fullName evidence="6">Pre-rRNA-processing protein TSR2 homolog</fullName>
    </recommendedName>
</protein>
<feature type="compositionally biased region" description="Acidic residues" evidence="3">
    <location>
        <begin position="126"/>
        <end position="138"/>
    </location>
</feature>
<comment type="caution">
    <text evidence="4">The sequence shown here is derived from an EMBL/GenBank/DDBJ whole genome shotgun (WGS) entry which is preliminary data.</text>
</comment>
<evidence type="ECO:0000313" key="5">
    <source>
        <dbReference type="Proteomes" id="UP001443914"/>
    </source>
</evidence>
<accession>A0AAW1LGY9</accession>
<evidence type="ECO:0000256" key="1">
    <source>
        <dbReference type="ARBA" id="ARBA00006524"/>
    </source>
</evidence>
<feature type="compositionally biased region" description="Polar residues" evidence="3">
    <location>
        <begin position="146"/>
        <end position="155"/>
    </location>
</feature>
<dbReference type="Proteomes" id="UP001443914">
    <property type="component" value="Unassembled WGS sequence"/>
</dbReference>
<dbReference type="PANTHER" id="PTHR21250">
    <property type="entry name" value="PRE-RRNA-PROCESSING PROTEIN TSR2 HOMOLOG"/>
    <property type="match status" value="1"/>
</dbReference>
<evidence type="ECO:0000256" key="3">
    <source>
        <dbReference type="SAM" id="MobiDB-lite"/>
    </source>
</evidence>
<keyword evidence="2" id="KW-0698">rRNA processing</keyword>
<feature type="region of interest" description="Disordered" evidence="3">
    <location>
        <begin position="123"/>
        <end position="188"/>
    </location>
</feature>
<reference evidence="4" key="1">
    <citation type="submission" date="2024-03" db="EMBL/GenBank/DDBJ databases">
        <title>WGS assembly of Saponaria officinalis var. Norfolk2.</title>
        <authorList>
            <person name="Jenkins J."/>
            <person name="Shu S."/>
            <person name="Grimwood J."/>
            <person name="Barry K."/>
            <person name="Goodstein D."/>
            <person name="Schmutz J."/>
            <person name="Leebens-Mack J."/>
            <person name="Osbourn A."/>
        </authorList>
    </citation>
    <scope>NUCLEOTIDE SEQUENCE [LARGE SCALE GENOMIC DNA]</scope>
    <source>
        <strain evidence="4">JIC</strain>
    </source>
</reference>
<dbReference type="EMBL" id="JBDFQZ010000004">
    <property type="protein sequence ID" value="KAK9732779.1"/>
    <property type="molecule type" value="Genomic_DNA"/>
</dbReference>
<evidence type="ECO:0000313" key="4">
    <source>
        <dbReference type="EMBL" id="KAK9732779.1"/>
    </source>
</evidence>
<evidence type="ECO:0000256" key="2">
    <source>
        <dbReference type="ARBA" id="ARBA00022552"/>
    </source>
</evidence>
<dbReference type="AlphaFoldDB" id="A0AAW1LGY9"/>
<dbReference type="GO" id="GO:0006364">
    <property type="term" value="P:rRNA processing"/>
    <property type="evidence" value="ECO:0007669"/>
    <property type="project" value="UniProtKB-KW"/>
</dbReference>
<gene>
    <name evidence="4" type="ORF">RND81_04G021400</name>
</gene>